<dbReference type="Pfam" id="PF00583">
    <property type="entry name" value="Acetyltransf_1"/>
    <property type="match status" value="1"/>
</dbReference>
<dbReference type="GO" id="GO:0005737">
    <property type="term" value="C:cytoplasm"/>
    <property type="evidence" value="ECO:0007669"/>
    <property type="project" value="UniProtKB-SubCell"/>
</dbReference>
<keyword evidence="10" id="KW-1185">Reference proteome</keyword>
<evidence type="ECO:0000256" key="3">
    <source>
        <dbReference type="ARBA" id="ARBA00022679"/>
    </source>
</evidence>
<dbReference type="EC" id="2.3.1.266" evidence="5"/>
<comment type="subcellular location">
    <subcellularLocation>
        <location evidence="5">Cytoplasm</location>
    </subcellularLocation>
</comment>
<reference evidence="7 10" key="2">
    <citation type="submission" date="2019-07" db="EMBL/GenBank/DDBJ databases">
        <title>Whole genome shotgun sequence of Staphylococcus arlettae NBRC 109765.</title>
        <authorList>
            <person name="Hosoyama A."/>
            <person name="Uohara A."/>
            <person name="Ohji S."/>
            <person name="Ichikawa N."/>
        </authorList>
    </citation>
    <scope>NUCLEOTIDE SEQUENCE [LARGE SCALE GENOMIC DNA]</scope>
    <source>
        <strain evidence="7 10">NBRC 109765</strain>
    </source>
</reference>
<sequence length="154" mass="17883">MAKPTKQELTIRPMVKADVPQVFDIERHSFNDSSWTIDAFYHELEANEFAHYFVIEYNQHILGYVGSWIVIDQAQITTIAITSDYRGYGFGQLLLNYVIQFSRNKCDTLSLEVRVENAVAQHVYQKLGFQYGGKRKNYYGEGEDALVMWVNLNE</sequence>
<name>A0A2T7BS74_9STAP</name>
<dbReference type="AlphaFoldDB" id="A0A2T7BS74"/>
<proteinExistence type="inferred from homology"/>
<evidence type="ECO:0000313" key="9">
    <source>
        <dbReference type="Proteomes" id="UP000254956"/>
    </source>
</evidence>
<accession>A0A2T7BS74</accession>
<dbReference type="NCBIfam" id="TIGR01575">
    <property type="entry name" value="rimI"/>
    <property type="match status" value="1"/>
</dbReference>
<gene>
    <name evidence="8" type="ORF">NCTC12413_00874</name>
    <name evidence="7" type="ORF">SAR03_24090</name>
</gene>
<organism evidence="8 9">
    <name type="scientific">Staphylococcus arlettae</name>
    <dbReference type="NCBI Taxonomy" id="29378"/>
    <lineage>
        <taxon>Bacteria</taxon>
        <taxon>Bacillati</taxon>
        <taxon>Bacillota</taxon>
        <taxon>Bacilli</taxon>
        <taxon>Bacillales</taxon>
        <taxon>Staphylococcaceae</taxon>
        <taxon>Staphylococcus</taxon>
    </lineage>
</organism>
<reference evidence="8 9" key="1">
    <citation type="submission" date="2018-06" db="EMBL/GenBank/DDBJ databases">
        <authorList>
            <consortium name="Pathogen Informatics"/>
            <person name="Doyle S."/>
        </authorList>
    </citation>
    <scope>NUCLEOTIDE SEQUENCE [LARGE SCALE GENOMIC DNA]</scope>
    <source>
        <strain evidence="8 9">NCTC12413</strain>
    </source>
</reference>
<dbReference type="Gene3D" id="3.40.630.30">
    <property type="match status" value="1"/>
</dbReference>
<keyword evidence="2 5" id="KW-0963">Cytoplasm</keyword>
<comment type="function">
    <text evidence="5">Acetylates the N-terminal alanine of ribosomal protein bS18.</text>
</comment>
<dbReference type="InterPro" id="IPR006464">
    <property type="entry name" value="AcTrfase_RimI/Ard1"/>
</dbReference>
<evidence type="ECO:0000256" key="1">
    <source>
        <dbReference type="ARBA" id="ARBA00005395"/>
    </source>
</evidence>
<comment type="similarity">
    <text evidence="1 5">Belongs to the acetyltransferase family. RimI subfamily.</text>
</comment>
<feature type="domain" description="N-acetyltransferase" evidence="6">
    <location>
        <begin position="9"/>
        <end position="153"/>
    </location>
</feature>
<dbReference type="Proteomes" id="UP000321598">
    <property type="component" value="Unassembled WGS sequence"/>
</dbReference>
<protein>
    <recommendedName>
        <fullName evidence="5">[Ribosomal protein bS18]-alanine N-acetyltransferase</fullName>
        <ecNumber evidence="5">2.3.1.266</ecNumber>
    </recommendedName>
</protein>
<evidence type="ECO:0000256" key="4">
    <source>
        <dbReference type="ARBA" id="ARBA00023315"/>
    </source>
</evidence>
<dbReference type="PANTHER" id="PTHR43420:SF44">
    <property type="entry name" value="ACETYLTRANSFERASE YPEA"/>
    <property type="match status" value="1"/>
</dbReference>
<dbReference type="RefSeq" id="WP_002509104.1">
    <property type="nucleotide sequence ID" value="NZ_AP019698.1"/>
</dbReference>
<dbReference type="STRING" id="1212545.SARL_01616"/>
<comment type="catalytic activity">
    <reaction evidence="5">
        <text>N-terminal L-alanyl-[ribosomal protein bS18] + acetyl-CoA = N-terminal N(alpha)-acetyl-L-alanyl-[ribosomal protein bS18] + CoA + H(+)</text>
        <dbReference type="Rhea" id="RHEA:43756"/>
        <dbReference type="Rhea" id="RHEA-COMP:10676"/>
        <dbReference type="Rhea" id="RHEA-COMP:10677"/>
        <dbReference type="ChEBI" id="CHEBI:15378"/>
        <dbReference type="ChEBI" id="CHEBI:57287"/>
        <dbReference type="ChEBI" id="CHEBI:57288"/>
        <dbReference type="ChEBI" id="CHEBI:64718"/>
        <dbReference type="ChEBI" id="CHEBI:83683"/>
        <dbReference type="EC" id="2.3.1.266"/>
    </reaction>
</comment>
<dbReference type="GeneID" id="97287220"/>
<dbReference type="CDD" id="cd04301">
    <property type="entry name" value="NAT_SF"/>
    <property type="match status" value="1"/>
</dbReference>
<dbReference type="InterPro" id="IPR000182">
    <property type="entry name" value="GNAT_dom"/>
</dbReference>
<evidence type="ECO:0000256" key="2">
    <source>
        <dbReference type="ARBA" id="ARBA00022490"/>
    </source>
</evidence>
<evidence type="ECO:0000259" key="6">
    <source>
        <dbReference type="PROSITE" id="PS51186"/>
    </source>
</evidence>
<dbReference type="InterPro" id="IPR016181">
    <property type="entry name" value="Acyl_CoA_acyltransferase"/>
</dbReference>
<dbReference type="OrthoDB" id="9794566at2"/>
<dbReference type="PROSITE" id="PS51186">
    <property type="entry name" value="GNAT"/>
    <property type="match status" value="1"/>
</dbReference>
<evidence type="ECO:0000313" key="10">
    <source>
        <dbReference type="Proteomes" id="UP000321598"/>
    </source>
</evidence>
<evidence type="ECO:0000313" key="7">
    <source>
        <dbReference type="EMBL" id="GEQ01372.1"/>
    </source>
</evidence>
<keyword evidence="4" id="KW-0012">Acyltransferase</keyword>
<dbReference type="GO" id="GO:0008999">
    <property type="term" value="F:protein-N-terminal-alanine acetyltransferase activity"/>
    <property type="evidence" value="ECO:0007669"/>
    <property type="project" value="UniProtKB-EC"/>
</dbReference>
<dbReference type="EMBL" id="BKAV01000036">
    <property type="protein sequence ID" value="GEQ01372.1"/>
    <property type="molecule type" value="Genomic_DNA"/>
</dbReference>
<dbReference type="PANTHER" id="PTHR43420">
    <property type="entry name" value="ACETYLTRANSFERASE"/>
    <property type="match status" value="1"/>
</dbReference>
<dbReference type="InterPro" id="IPR050680">
    <property type="entry name" value="YpeA/RimI_acetyltransf"/>
</dbReference>
<dbReference type="EMBL" id="UGZE01000001">
    <property type="protein sequence ID" value="SUJ14991.1"/>
    <property type="molecule type" value="Genomic_DNA"/>
</dbReference>
<dbReference type="SUPFAM" id="SSF55729">
    <property type="entry name" value="Acyl-CoA N-acyltransferases (Nat)"/>
    <property type="match status" value="1"/>
</dbReference>
<dbReference type="Proteomes" id="UP000254956">
    <property type="component" value="Unassembled WGS sequence"/>
</dbReference>
<evidence type="ECO:0000313" key="8">
    <source>
        <dbReference type="EMBL" id="SUJ14991.1"/>
    </source>
</evidence>
<evidence type="ECO:0000256" key="5">
    <source>
        <dbReference type="RuleBase" id="RU363094"/>
    </source>
</evidence>
<keyword evidence="3 8" id="KW-0808">Transferase</keyword>